<reference evidence="2 3" key="1">
    <citation type="journal article" date="2014" name="PLoS Genet.">
        <title>Phylogenetically driven sequencing of extremely halophilic archaea reveals strategies for static and dynamic osmo-response.</title>
        <authorList>
            <person name="Becker E.A."/>
            <person name="Seitzer P.M."/>
            <person name="Tritt A."/>
            <person name="Larsen D."/>
            <person name="Krusor M."/>
            <person name="Yao A.I."/>
            <person name="Wu D."/>
            <person name="Madern D."/>
            <person name="Eisen J.A."/>
            <person name="Darling A.E."/>
            <person name="Facciotti M.T."/>
        </authorList>
    </citation>
    <scope>NUCLEOTIDE SEQUENCE [LARGE SCALE GENOMIC DNA]</scope>
    <source>
        <strain evidence="2 3">JCM 14663</strain>
    </source>
</reference>
<proteinExistence type="predicted"/>
<evidence type="ECO:0000313" key="2">
    <source>
        <dbReference type="EMBL" id="ELY80954.1"/>
    </source>
</evidence>
<keyword evidence="3" id="KW-1185">Reference proteome</keyword>
<dbReference type="AlphaFoldDB" id="L9Z3L3"/>
<evidence type="ECO:0000256" key="1">
    <source>
        <dbReference type="SAM" id="MobiDB-lite"/>
    </source>
</evidence>
<name>L9Z3L3_9EURY</name>
<comment type="caution">
    <text evidence="2">The sequence shown here is derived from an EMBL/GenBank/DDBJ whole genome shotgun (WGS) entry which is preliminary data.</text>
</comment>
<protein>
    <submittedName>
        <fullName evidence="2">Uncharacterized protein</fullName>
    </submittedName>
</protein>
<evidence type="ECO:0000313" key="3">
    <source>
        <dbReference type="Proteomes" id="UP000011592"/>
    </source>
</evidence>
<organism evidence="2 3">
    <name type="scientific">Natrinema gari JCM 14663</name>
    <dbReference type="NCBI Taxonomy" id="1230459"/>
    <lineage>
        <taxon>Archaea</taxon>
        <taxon>Methanobacteriati</taxon>
        <taxon>Methanobacteriota</taxon>
        <taxon>Stenosarchaea group</taxon>
        <taxon>Halobacteria</taxon>
        <taxon>Halobacteriales</taxon>
        <taxon>Natrialbaceae</taxon>
        <taxon>Natrinema</taxon>
    </lineage>
</organism>
<dbReference type="EMBL" id="AOIJ01000044">
    <property type="protein sequence ID" value="ELY80954.1"/>
    <property type="molecule type" value="Genomic_DNA"/>
</dbReference>
<feature type="region of interest" description="Disordered" evidence="1">
    <location>
        <begin position="1"/>
        <end position="48"/>
    </location>
</feature>
<gene>
    <name evidence="2" type="ORF">C486_07638</name>
</gene>
<accession>L9Z3L3</accession>
<dbReference type="Proteomes" id="UP000011592">
    <property type="component" value="Unassembled WGS sequence"/>
</dbReference>
<sequence length="73" mass="8251">MMEHSVSELDGGIDHRSALRPFTDPRTGLSTTDRTGRRRRCPGTRDSSRLLPGVRLEGWIQMVLVEHGGSRHR</sequence>
<feature type="compositionally biased region" description="Basic and acidic residues" evidence="1">
    <location>
        <begin position="1"/>
        <end position="17"/>
    </location>
</feature>